<organism evidence="2 3">
    <name type="scientific">Ostreobium quekettii</name>
    <dbReference type="NCBI Taxonomy" id="121088"/>
    <lineage>
        <taxon>Eukaryota</taxon>
        <taxon>Viridiplantae</taxon>
        <taxon>Chlorophyta</taxon>
        <taxon>core chlorophytes</taxon>
        <taxon>Ulvophyceae</taxon>
        <taxon>TCBD clade</taxon>
        <taxon>Bryopsidales</taxon>
        <taxon>Ostreobineae</taxon>
        <taxon>Ostreobiaceae</taxon>
        <taxon>Ostreobium</taxon>
    </lineage>
</organism>
<gene>
    <name evidence="2" type="ORF">OSTQU699_LOCUS2794</name>
</gene>
<evidence type="ECO:0000259" key="1">
    <source>
        <dbReference type="PROSITE" id="PS50011"/>
    </source>
</evidence>
<dbReference type="PANTHER" id="PTHR44329">
    <property type="entry name" value="SERINE/THREONINE-PROTEIN KINASE TNNI3K-RELATED"/>
    <property type="match status" value="1"/>
</dbReference>
<accession>A0A8S1IRJ4</accession>
<keyword evidence="3" id="KW-1185">Reference proteome</keyword>
<dbReference type="Gene3D" id="3.30.200.20">
    <property type="entry name" value="Phosphorylase Kinase, domain 1"/>
    <property type="match status" value="1"/>
</dbReference>
<sequence>MHGSVREGVWFDGRGRAIKVAVKPAQEIINRAGIEVMREELQRISLLPYHPNVVWVVGARLEQDPVIVEELMASNLNDALYDDDPRLTYLQILKIALDVARGVGHLHRHGMAHCGIKPSNILLDGGLNAKLADFVCSKVKAAAAVSGAHRHTLEYMAPECLAADIQDGQVSVPVSGVNTSAEKVDIYSFGKVVLECVSGKLIIENSKAMELCPKTLWGLICQCLSDSSEGRPSCEQIEVQLEDMMSVKDSEWLERRPKQDIW</sequence>
<dbReference type="InterPro" id="IPR000719">
    <property type="entry name" value="Prot_kinase_dom"/>
</dbReference>
<name>A0A8S1IRJ4_9CHLO</name>
<dbReference type="Gene3D" id="1.10.510.10">
    <property type="entry name" value="Transferase(Phosphotransferase) domain 1"/>
    <property type="match status" value="1"/>
</dbReference>
<dbReference type="InterPro" id="IPR051681">
    <property type="entry name" value="Ser/Thr_Kinases-Pseudokinases"/>
</dbReference>
<dbReference type="GO" id="GO:0004674">
    <property type="term" value="F:protein serine/threonine kinase activity"/>
    <property type="evidence" value="ECO:0007669"/>
    <property type="project" value="TreeGrafter"/>
</dbReference>
<protein>
    <recommendedName>
        <fullName evidence="1">Protein kinase domain-containing protein</fullName>
    </recommendedName>
</protein>
<dbReference type="AlphaFoldDB" id="A0A8S1IRJ4"/>
<dbReference type="InterPro" id="IPR001245">
    <property type="entry name" value="Ser-Thr/Tyr_kinase_cat_dom"/>
</dbReference>
<reference evidence="2" key="1">
    <citation type="submission" date="2020-12" db="EMBL/GenBank/DDBJ databases">
        <authorList>
            <person name="Iha C."/>
        </authorList>
    </citation>
    <scope>NUCLEOTIDE SEQUENCE</scope>
</reference>
<dbReference type="OrthoDB" id="540795at2759"/>
<dbReference type="Proteomes" id="UP000708148">
    <property type="component" value="Unassembled WGS sequence"/>
</dbReference>
<dbReference type="PROSITE" id="PS50011">
    <property type="entry name" value="PROTEIN_KINASE_DOM"/>
    <property type="match status" value="1"/>
</dbReference>
<evidence type="ECO:0000313" key="3">
    <source>
        <dbReference type="Proteomes" id="UP000708148"/>
    </source>
</evidence>
<dbReference type="PANTHER" id="PTHR44329:SF214">
    <property type="entry name" value="PROTEIN KINASE DOMAIN-CONTAINING PROTEIN"/>
    <property type="match status" value="1"/>
</dbReference>
<proteinExistence type="predicted"/>
<dbReference type="InterPro" id="IPR011009">
    <property type="entry name" value="Kinase-like_dom_sf"/>
</dbReference>
<feature type="domain" description="Protein kinase" evidence="1">
    <location>
        <begin position="1"/>
        <end position="253"/>
    </location>
</feature>
<dbReference type="EMBL" id="CAJHUC010000658">
    <property type="protein sequence ID" value="CAD7697433.1"/>
    <property type="molecule type" value="Genomic_DNA"/>
</dbReference>
<comment type="caution">
    <text evidence="2">The sequence shown here is derived from an EMBL/GenBank/DDBJ whole genome shotgun (WGS) entry which is preliminary data.</text>
</comment>
<dbReference type="SUPFAM" id="SSF56112">
    <property type="entry name" value="Protein kinase-like (PK-like)"/>
    <property type="match status" value="1"/>
</dbReference>
<dbReference type="Pfam" id="PF07714">
    <property type="entry name" value="PK_Tyr_Ser-Thr"/>
    <property type="match status" value="1"/>
</dbReference>
<evidence type="ECO:0000313" key="2">
    <source>
        <dbReference type="EMBL" id="CAD7697433.1"/>
    </source>
</evidence>
<dbReference type="GO" id="GO:0005524">
    <property type="term" value="F:ATP binding"/>
    <property type="evidence" value="ECO:0007669"/>
    <property type="project" value="InterPro"/>
</dbReference>
<dbReference type="PIRSF" id="PIRSF000654">
    <property type="entry name" value="Integrin-linked_kinase"/>
    <property type="match status" value="1"/>
</dbReference>